<keyword evidence="11" id="KW-0573">Peptidoglycan synthesis</keyword>
<dbReference type="EMBL" id="PHAO01000001">
    <property type="protein sequence ID" value="PKN02930.1"/>
    <property type="molecule type" value="Genomic_DNA"/>
</dbReference>
<dbReference type="GO" id="GO:0009002">
    <property type="term" value="F:serine-type D-Ala-D-Ala carboxypeptidase activity"/>
    <property type="evidence" value="ECO:0007669"/>
    <property type="project" value="UniProtKB-EC"/>
</dbReference>
<dbReference type="FunFam" id="1.10.3810.10:FF:000001">
    <property type="entry name" value="Penicillin-binding protein 1A"/>
    <property type="match status" value="1"/>
</dbReference>
<keyword evidence="10" id="KW-0133">Cell shape</keyword>
<keyword evidence="6" id="KW-0645">Protease</keyword>
<evidence type="ECO:0000256" key="18">
    <source>
        <dbReference type="SAM" id="Phobius"/>
    </source>
</evidence>
<evidence type="ECO:0000256" key="7">
    <source>
        <dbReference type="ARBA" id="ARBA00022676"/>
    </source>
</evidence>
<evidence type="ECO:0000256" key="16">
    <source>
        <dbReference type="ARBA" id="ARBA00049902"/>
    </source>
</evidence>
<evidence type="ECO:0000256" key="6">
    <source>
        <dbReference type="ARBA" id="ARBA00022670"/>
    </source>
</evidence>
<comment type="similarity">
    <text evidence="3">In the N-terminal section; belongs to the glycosyltransferase 51 family.</text>
</comment>
<proteinExistence type="inferred from homology"/>
<feature type="region of interest" description="Disordered" evidence="17">
    <location>
        <begin position="1"/>
        <end position="20"/>
    </location>
</feature>
<evidence type="ECO:0000256" key="5">
    <source>
        <dbReference type="ARBA" id="ARBA00022645"/>
    </source>
</evidence>
<feature type="domain" description="Glycosyl transferase family 51" evidence="20">
    <location>
        <begin position="115"/>
        <end position="299"/>
    </location>
</feature>
<dbReference type="Proteomes" id="UP000233417">
    <property type="component" value="Unassembled WGS sequence"/>
</dbReference>
<dbReference type="InterPro" id="IPR023346">
    <property type="entry name" value="Lysozyme-like_dom_sf"/>
</dbReference>
<protein>
    <submittedName>
        <fullName evidence="21">Uncharacterized protein</fullName>
    </submittedName>
</protein>
<name>A0A2N2F3Z6_9BACT</name>
<evidence type="ECO:0000256" key="9">
    <source>
        <dbReference type="ARBA" id="ARBA00022801"/>
    </source>
</evidence>
<dbReference type="InterPro" id="IPR001264">
    <property type="entry name" value="Glyco_trans_51"/>
</dbReference>
<keyword evidence="5" id="KW-0121">Carboxypeptidase</keyword>
<keyword evidence="9" id="KW-0378">Hydrolase</keyword>
<comment type="catalytic activity">
    <reaction evidence="16">
        <text>[GlcNAc-(1-&gt;4)-Mur2Ac(oyl-L-Ala-gamma-D-Glu-L-Lys-D-Ala-D-Ala)](n)-di-trans,octa-cis-undecaprenyl diphosphate + beta-D-GlcNAc-(1-&gt;4)-Mur2Ac(oyl-L-Ala-gamma-D-Glu-L-Lys-D-Ala-D-Ala)-di-trans,octa-cis-undecaprenyl diphosphate = [GlcNAc-(1-&gt;4)-Mur2Ac(oyl-L-Ala-gamma-D-Glu-L-Lys-D-Ala-D-Ala)](n+1)-di-trans,octa-cis-undecaprenyl diphosphate + di-trans,octa-cis-undecaprenyl diphosphate + H(+)</text>
        <dbReference type="Rhea" id="RHEA:23708"/>
        <dbReference type="Rhea" id="RHEA-COMP:9602"/>
        <dbReference type="Rhea" id="RHEA-COMP:9603"/>
        <dbReference type="ChEBI" id="CHEBI:15378"/>
        <dbReference type="ChEBI" id="CHEBI:58405"/>
        <dbReference type="ChEBI" id="CHEBI:60033"/>
        <dbReference type="ChEBI" id="CHEBI:78435"/>
        <dbReference type="EC" id="2.4.99.28"/>
    </reaction>
</comment>
<evidence type="ECO:0000256" key="14">
    <source>
        <dbReference type="ARBA" id="ARBA00023316"/>
    </source>
</evidence>
<evidence type="ECO:0000256" key="2">
    <source>
        <dbReference type="ARBA" id="ARBA00007090"/>
    </source>
</evidence>
<evidence type="ECO:0000256" key="12">
    <source>
        <dbReference type="ARBA" id="ARBA00023136"/>
    </source>
</evidence>
<sequence length="985" mass="107719">MKYTMSMSKASKKRRVNRNTPTSLNRFNRVRKYNSANVRRKTPKGIGGSFLSGRFDKSKIRKVLYIVVGVGFFLACAVLIAVGVYLKGLQNSLPSPDKLVERSSDQSTQIFDRNGQLLYTVYGDQNREFVTIDKIPEHTKWALLAAEDIEFYQHKGIDYLSIASSAFQNLRKGNIVRGASTITQQLVKNTILFDVLGEQAYEQTYSRKIKEVLITMQVEQTFTKDEILQMYMNEIPLGGVNYGFQAAANAYFGKNVSDLTLAESALLAGLIQSPGRYSPLFGTQPEMAKVRQEYVLNQMLRHKELTGVTSEEIEAAKAEEIAYRTRRIDIKAPHFVFFVKQQLEAEFGVDRVERGGLKVTTTLDYSIQEIAEEEVRNGIGKNGLPFKVNNGAAVVMEPKTGEILAMVGSVDYWNVENPKVDGNVNITTSNRQVGSSAKPYVYLAAFSKGYGPWTLAPDIAMSFGNYKPLNWDKGFEGIGTARKGLGRSRNLPSVYTLQLAGIDTFLQTTDKLGITTLKNKADYGLALALGAGEMKLLEHTAAFGVFANEGVRHDTVAVLKVEDTKGNVIKEVVDFTGKQVVDEKEIYLLNYILCDLGGHGDRIGGAYTRVKGVNICMKTGTTDGPKDLTAMMYHKNLVVGVWAGNNDNTVTPGAWGVSVPLPIAHSIVNRLADRYKVETFTRPAGILSAVVCRDTGGVPADGVNCEKEATVYIAGRPPQADVREVVPICTLNGLIPTNLEAARQYGLVVDKVYMTFKLENALQRETYQANLAGAEGSSYIFEKPGSGVCTLPLGPGNSPVIEVEKPTVNQQFKQGDNMEIKGSVRVLESVKEFTISIDGTSVPASLSSGQFTVNYNTSGLSFGNHTLTVFTKDNYDKTTTKSVVFTITPPAVTINITRPSNGTTIPSFPLLIEASITGINPSQVNFLISKIGGGYSKTLTDNNGNNGWSVMWQLEQTVSRGNYSILASAASGGQTYQSAPITVTY</sequence>
<dbReference type="GO" id="GO:0006508">
    <property type="term" value="P:proteolysis"/>
    <property type="evidence" value="ECO:0007669"/>
    <property type="project" value="UniProtKB-KW"/>
</dbReference>
<dbReference type="AlphaFoldDB" id="A0A2N2F3Z6"/>
<organism evidence="21 22">
    <name type="scientific">Candidatus Dojkabacteria bacterium HGW-Dojkabacteria-1</name>
    <dbReference type="NCBI Taxonomy" id="2013761"/>
    <lineage>
        <taxon>Bacteria</taxon>
        <taxon>Candidatus Dojkabacteria</taxon>
    </lineage>
</organism>
<keyword evidence="14" id="KW-0961">Cell wall biogenesis/degradation</keyword>
<evidence type="ECO:0000259" key="20">
    <source>
        <dbReference type="Pfam" id="PF00912"/>
    </source>
</evidence>
<keyword evidence="18" id="KW-1133">Transmembrane helix</keyword>
<reference evidence="21 22" key="1">
    <citation type="journal article" date="2017" name="ISME J.">
        <title>Potential for microbial H2 and metal transformations associated with novel bacteria and archaea in deep terrestrial subsurface sediments.</title>
        <authorList>
            <person name="Hernsdorf A.W."/>
            <person name="Amano Y."/>
            <person name="Miyakawa K."/>
            <person name="Ise K."/>
            <person name="Suzuki Y."/>
            <person name="Anantharaman K."/>
            <person name="Probst A."/>
            <person name="Burstein D."/>
            <person name="Thomas B.C."/>
            <person name="Banfield J.F."/>
        </authorList>
    </citation>
    <scope>NUCLEOTIDE SEQUENCE [LARGE SCALE GENOMIC DNA]</scope>
    <source>
        <strain evidence="21">HGW-Dojkabacteria-1</strain>
    </source>
</reference>
<dbReference type="Gene3D" id="3.40.710.10">
    <property type="entry name" value="DD-peptidase/beta-lactamase superfamily"/>
    <property type="match status" value="1"/>
</dbReference>
<keyword evidence="13" id="KW-0511">Multifunctional enzyme</keyword>
<dbReference type="SUPFAM" id="SSF53955">
    <property type="entry name" value="Lysozyme-like"/>
    <property type="match status" value="1"/>
</dbReference>
<dbReference type="Gene3D" id="1.10.3810.10">
    <property type="entry name" value="Biosynthetic peptidoglycan transglycosylase-like"/>
    <property type="match status" value="1"/>
</dbReference>
<evidence type="ECO:0000256" key="8">
    <source>
        <dbReference type="ARBA" id="ARBA00022679"/>
    </source>
</evidence>
<dbReference type="InterPro" id="IPR001460">
    <property type="entry name" value="PCN-bd_Tpept"/>
</dbReference>
<dbReference type="GO" id="GO:0030288">
    <property type="term" value="C:outer membrane-bounded periplasmic space"/>
    <property type="evidence" value="ECO:0007669"/>
    <property type="project" value="TreeGrafter"/>
</dbReference>
<dbReference type="GO" id="GO:0008658">
    <property type="term" value="F:penicillin binding"/>
    <property type="evidence" value="ECO:0007669"/>
    <property type="project" value="InterPro"/>
</dbReference>
<feature type="transmembrane region" description="Helical" evidence="18">
    <location>
        <begin position="63"/>
        <end position="86"/>
    </location>
</feature>
<evidence type="ECO:0000256" key="15">
    <source>
        <dbReference type="ARBA" id="ARBA00034000"/>
    </source>
</evidence>
<keyword evidence="18" id="KW-0812">Transmembrane</keyword>
<keyword evidence="7" id="KW-0328">Glycosyltransferase</keyword>
<dbReference type="InterPro" id="IPR036950">
    <property type="entry name" value="PBP_transglycosylase"/>
</dbReference>
<accession>A0A2N2F3Z6</accession>
<gene>
    <name evidence="21" type="ORF">CVU76_02805</name>
</gene>
<feature type="domain" description="Penicillin-binding protein transpeptidase" evidence="19">
    <location>
        <begin position="391"/>
        <end position="627"/>
    </location>
</feature>
<evidence type="ECO:0000313" key="22">
    <source>
        <dbReference type="Proteomes" id="UP000233417"/>
    </source>
</evidence>
<comment type="caution">
    <text evidence="21">The sequence shown here is derived from an EMBL/GenBank/DDBJ whole genome shotgun (WGS) entry which is preliminary data.</text>
</comment>
<keyword evidence="12 18" id="KW-0472">Membrane</keyword>
<dbReference type="Pfam" id="PF17957">
    <property type="entry name" value="Big_7"/>
    <property type="match status" value="1"/>
</dbReference>
<dbReference type="Gene3D" id="2.60.40.10">
    <property type="entry name" value="Immunoglobulins"/>
    <property type="match status" value="1"/>
</dbReference>
<evidence type="ECO:0000256" key="11">
    <source>
        <dbReference type="ARBA" id="ARBA00022984"/>
    </source>
</evidence>
<evidence type="ECO:0000256" key="10">
    <source>
        <dbReference type="ARBA" id="ARBA00022960"/>
    </source>
</evidence>
<dbReference type="GO" id="GO:0005886">
    <property type="term" value="C:plasma membrane"/>
    <property type="evidence" value="ECO:0007669"/>
    <property type="project" value="UniProtKB-SubCell"/>
</dbReference>
<evidence type="ECO:0000256" key="17">
    <source>
        <dbReference type="SAM" id="MobiDB-lite"/>
    </source>
</evidence>
<comment type="similarity">
    <text evidence="2">In the C-terminal section; belongs to the transpeptidase family.</text>
</comment>
<dbReference type="InterPro" id="IPR050396">
    <property type="entry name" value="Glycosyltr_51/Transpeptidase"/>
</dbReference>
<dbReference type="PANTHER" id="PTHR32282:SF11">
    <property type="entry name" value="PENICILLIN-BINDING PROTEIN 1B"/>
    <property type="match status" value="1"/>
</dbReference>
<evidence type="ECO:0000313" key="21">
    <source>
        <dbReference type="EMBL" id="PKN02930.1"/>
    </source>
</evidence>
<comment type="catalytic activity">
    <reaction evidence="15">
        <text>Preferential cleavage: (Ac)2-L-Lys-D-Ala-|-D-Ala. Also transpeptidation of peptidyl-alanyl moieties that are N-acyl substituents of D-alanine.</text>
        <dbReference type="EC" id="3.4.16.4"/>
    </reaction>
</comment>
<evidence type="ECO:0000259" key="19">
    <source>
        <dbReference type="Pfam" id="PF00905"/>
    </source>
</evidence>
<evidence type="ECO:0000256" key="3">
    <source>
        <dbReference type="ARBA" id="ARBA00007739"/>
    </source>
</evidence>
<evidence type="ECO:0000256" key="1">
    <source>
        <dbReference type="ARBA" id="ARBA00004236"/>
    </source>
</evidence>
<dbReference type="GO" id="GO:0008360">
    <property type="term" value="P:regulation of cell shape"/>
    <property type="evidence" value="ECO:0007669"/>
    <property type="project" value="UniProtKB-KW"/>
</dbReference>
<dbReference type="InterPro" id="IPR012338">
    <property type="entry name" value="Beta-lactam/transpept-like"/>
</dbReference>
<dbReference type="Pfam" id="PF00912">
    <property type="entry name" value="Transgly"/>
    <property type="match status" value="1"/>
</dbReference>
<keyword evidence="4" id="KW-1003">Cell membrane</keyword>
<dbReference type="GO" id="GO:0071555">
    <property type="term" value="P:cell wall organization"/>
    <property type="evidence" value="ECO:0007669"/>
    <property type="project" value="UniProtKB-KW"/>
</dbReference>
<keyword evidence="8" id="KW-0808">Transferase</keyword>
<dbReference type="InterPro" id="IPR013783">
    <property type="entry name" value="Ig-like_fold"/>
</dbReference>
<evidence type="ECO:0000256" key="13">
    <source>
        <dbReference type="ARBA" id="ARBA00023268"/>
    </source>
</evidence>
<dbReference type="PANTHER" id="PTHR32282">
    <property type="entry name" value="BINDING PROTEIN TRANSPEPTIDASE, PUTATIVE-RELATED"/>
    <property type="match status" value="1"/>
</dbReference>
<dbReference type="Pfam" id="PF00905">
    <property type="entry name" value="Transpeptidase"/>
    <property type="match status" value="1"/>
</dbReference>
<dbReference type="SUPFAM" id="SSF56601">
    <property type="entry name" value="beta-lactamase/transpeptidase-like"/>
    <property type="match status" value="1"/>
</dbReference>
<dbReference type="GO" id="GO:0008955">
    <property type="term" value="F:peptidoglycan glycosyltransferase activity"/>
    <property type="evidence" value="ECO:0007669"/>
    <property type="project" value="UniProtKB-EC"/>
</dbReference>
<comment type="subcellular location">
    <subcellularLocation>
        <location evidence="1">Cell membrane</location>
    </subcellularLocation>
</comment>
<evidence type="ECO:0000256" key="4">
    <source>
        <dbReference type="ARBA" id="ARBA00022475"/>
    </source>
</evidence>
<dbReference type="GO" id="GO:0009252">
    <property type="term" value="P:peptidoglycan biosynthetic process"/>
    <property type="evidence" value="ECO:0007669"/>
    <property type="project" value="UniProtKB-KW"/>
</dbReference>